<sequence>MKVRKYMNRKTVYRLLLGLAVVLSAVLFDAYHQGSTIEKSPLSHSESSQNIISTPEFCVNPASTFRLIHGADKLFSGLVFAGTRSDLLAEWHNNRSFHFLKAESLNREVYFLLSAHFMKFNCCHHSNPDDSSASA</sequence>
<protein>
    <submittedName>
        <fullName evidence="1">Uncharacterized protein</fullName>
    </submittedName>
</protein>
<keyword evidence="2" id="KW-1185">Reference proteome</keyword>
<dbReference type="OrthoDB" id="9842775at2"/>
<accession>A0A2T5C1V2</accession>
<comment type="caution">
    <text evidence="1">The sequence shown here is derived from an EMBL/GenBank/DDBJ whole genome shotgun (WGS) entry which is preliminary data.</text>
</comment>
<proteinExistence type="predicted"/>
<evidence type="ECO:0000313" key="2">
    <source>
        <dbReference type="Proteomes" id="UP000243525"/>
    </source>
</evidence>
<organism evidence="1 2">
    <name type="scientific">Mangrovibacterium marinum</name>
    <dbReference type="NCBI Taxonomy" id="1639118"/>
    <lineage>
        <taxon>Bacteria</taxon>
        <taxon>Pseudomonadati</taxon>
        <taxon>Bacteroidota</taxon>
        <taxon>Bacteroidia</taxon>
        <taxon>Marinilabiliales</taxon>
        <taxon>Prolixibacteraceae</taxon>
        <taxon>Mangrovibacterium</taxon>
    </lineage>
</organism>
<dbReference type="RefSeq" id="WP_107822061.1">
    <property type="nucleotide sequence ID" value="NZ_OY782574.1"/>
</dbReference>
<reference evidence="1 2" key="1">
    <citation type="submission" date="2018-04" db="EMBL/GenBank/DDBJ databases">
        <title>Genomic Encyclopedia of Archaeal and Bacterial Type Strains, Phase II (KMG-II): from individual species to whole genera.</title>
        <authorList>
            <person name="Goeker M."/>
        </authorList>
    </citation>
    <scope>NUCLEOTIDE SEQUENCE [LARGE SCALE GENOMIC DNA]</scope>
    <source>
        <strain evidence="1 2">DSM 28823</strain>
    </source>
</reference>
<name>A0A2T5C1V2_9BACT</name>
<evidence type="ECO:0000313" key="1">
    <source>
        <dbReference type="EMBL" id="PTN08664.1"/>
    </source>
</evidence>
<dbReference type="EMBL" id="QAAD01000007">
    <property type="protein sequence ID" value="PTN08664.1"/>
    <property type="molecule type" value="Genomic_DNA"/>
</dbReference>
<gene>
    <name evidence="1" type="ORF">C8N47_10719</name>
</gene>
<dbReference type="Proteomes" id="UP000243525">
    <property type="component" value="Unassembled WGS sequence"/>
</dbReference>
<dbReference type="AlphaFoldDB" id="A0A2T5C1V2"/>